<dbReference type="InterPro" id="IPR003265">
    <property type="entry name" value="HhH-GPD_domain"/>
</dbReference>
<dbReference type="InterPro" id="IPR005759">
    <property type="entry name" value="Nth"/>
</dbReference>
<organism evidence="11">
    <name type="scientific">marine metagenome</name>
    <dbReference type="NCBI Taxonomy" id="408172"/>
    <lineage>
        <taxon>unclassified sequences</taxon>
        <taxon>metagenomes</taxon>
        <taxon>ecological metagenomes</taxon>
    </lineage>
</organism>
<accession>A0A381RGW7</accession>
<evidence type="ECO:0000256" key="1">
    <source>
        <dbReference type="ARBA" id="ARBA00008343"/>
    </source>
</evidence>
<evidence type="ECO:0000256" key="2">
    <source>
        <dbReference type="ARBA" id="ARBA00022485"/>
    </source>
</evidence>
<keyword evidence="9" id="KW-0326">Glycosidase</keyword>
<keyword evidence="5" id="KW-0378">Hydrolase</keyword>
<dbReference type="SUPFAM" id="SSF48150">
    <property type="entry name" value="DNA-glycosylase"/>
    <property type="match status" value="1"/>
</dbReference>
<name>A0A381RGW7_9ZZZZ</name>
<gene>
    <name evidence="11" type="ORF">METZ01_LOCUS41267</name>
</gene>
<dbReference type="PANTHER" id="PTHR10359">
    <property type="entry name" value="A/G-SPECIFIC ADENINE GLYCOSYLASE/ENDONUCLEASE III"/>
    <property type="match status" value="1"/>
</dbReference>
<keyword evidence="8" id="KW-0234">DNA repair</keyword>
<keyword evidence="6" id="KW-0408">Iron</keyword>
<protein>
    <recommendedName>
        <fullName evidence="10">HhH-GPD domain-containing protein</fullName>
    </recommendedName>
</protein>
<reference evidence="11" key="1">
    <citation type="submission" date="2018-05" db="EMBL/GenBank/DDBJ databases">
        <authorList>
            <person name="Lanie J.A."/>
            <person name="Ng W.-L."/>
            <person name="Kazmierczak K.M."/>
            <person name="Andrzejewski T.M."/>
            <person name="Davidsen T.M."/>
            <person name="Wayne K.J."/>
            <person name="Tettelin H."/>
            <person name="Glass J.I."/>
            <person name="Rusch D."/>
            <person name="Podicherti R."/>
            <person name="Tsui H.-C.T."/>
            <person name="Winkler M.E."/>
        </authorList>
    </citation>
    <scope>NUCLEOTIDE SEQUENCE</scope>
</reference>
<evidence type="ECO:0000256" key="9">
    <source>
        <dbReference type="ARBA" id="ARBA00023295"/>
    </source>
</evidence>
<evidence type="ECO:0000259" key="10">
    <source>
        <dbReference type="SMART" id="SM00478"/>
    </source>
</evidence>
<dbReference type="PIRSF" id="PIRSF001435">
    <property type="entry name" value="Nth"/>
    <property type="match status" value="1"/>
</dbReference>
<dbReference type="SMART" id="SM00478">
    <property type="entry name" value="ENDO3c"/>
    <property type="match status" value="1"/>
</dbReference>
<dbReference type="HAMAP" id="MF_00942">
    <property type="entry name" value="Nth"/>
    <property type="match status" value="1"/>
</dbReference>
<dbReference type="Pfam" id="PF00730">
    <property type="entry name" value="HhH-GPD"/>
    <property type="match status" value="1"/>
</dbReference>
<dbReference type="InterPro" id="IPR023170">
    <property type="entry name" value="HhH_base_excis_C"/>
</dbReference>
<feature type="domain" description="HhH-GPD" evidence="10">
    <location>
        <begin position="39"/>
        <end position="186"/>
    </location>
</feature>
<dbReference type="EMBL" id="UINC01001769">
    <property type="protein sequence ID" value="SUZ88413.1"/>
    <property type="molecule type" value="Genomic_DNA"/>
</dbReference>
<dbReference type="FunFam" id="1.10.340.30:FF:000001">
    <property type="entry name" value="Endonuclease III"/>
    <property type="match status" value="1"/>
</dbReference>
<keyword evidence="7" id="KW-0411">Iron-sulfur</keyword>
<dbReference type="InterPro" id="IPR011257">
    <property type="entry name" value="DNA_glycosylase"/>
</dbReference>
<dbReference type="PANTHER" id="PTHR10359:SF18">
    <property type="entry name" value="ENDONUCLEASE III"/>
    <property type="match status" value="1"/>
</dbReference>
<evidence type="ECO:0000256" key="4">
    <source>
        <dbReference type="ARBA" id="ARBA00022763"/>
    </source>
</evidence>
<dbReference type="AlphaFoldDB" id="A0A381RGW7"/>
<evidence type="ECO:0000256" key="7">
    <source>
        <dbReference type="ARBA" id="ARBA00023014"/>
    </source>
</evidence>
<keyword evidence="2" id="KW-0004">4Fe-4S</keyword>
<dbReference type="GO" id="GO:0003906">
    <property type="term" value="F:DNA-(apurinic or apyrimidinic site) endonuclease activity"/>
    <property type="evidence" value="ECO:0007669"/>
    <property type="project" value="InterPro"/>
</dbReference>
<dbReference type="GO" id="GO:0019104">
    <property type="term" value="F:DNA N-glycosylase activity"/>
    <property type="evidence" value="ECO:0007669"/>
    <property type="project" value="UniProtKB-ARBA"/>
</dbReference>
<comment type="similarity">
    <text evidence="1">Belongs to the Nth/MutY family.</text>
</comment>
<evidence type="ECO:0000256" key="6">
    <source>
        <dbReference type="ARBA" id="ARBA00023004"/>
    </source>
</evidence>
<dbReference type="Gene3D" id="1.10.340.30">
    <property type="entry name" value="Hypothetical protein, domain 2"/>
    <property type="match status" value="1"/>
</dbReference>
<evidence type="ECO:0000313" key="11">
    <source>
        <dbReference type="EMBL" id="SUZ88413.1"/>
    </source>
</evidence>
<dbReference type="CDD" id="cd00056">
    <property type="entry name" value="ENDO3c"/>
    <property type="match status" value="1"/>
</dbReference>
<keyword evidence="3" id="KW-0479">Metal-binding</keyword>
<evidence type="ECO:0000256" key="3">
    <source>
        <dbReference type="ARBA" id="ARBA00022723"/>
    </source>
</evidence>
<sequence>MLKKDKVDFIIDKLDEIYPDVSPSLKHQDTYTLLIAVLLSANTTDKSVNRVTPKLFKKANTPTKMAKLDYETIYNIIKPCGLGPAKANAILELSKILVKKYKSKVPSSFEDLESFPGVGHKTASVVMSQAFGIPAFPVDTHVHRLMYRWGLSSGRNVQDTEKQAKRLFPKNKWNKLHLQIVFYGRKYCPAKNFNANNCPITSVVGRRSLFK</sequence>
<dbReference type="GO" id="GO:0046872">
    <property type="term" value="F:metal ion binding"/>
    <property type="evidence" value="ECO:0007669"/>
    <property type="project" value="UniProtKB-KW"/>
</dbReference>
<evidence type="ECO:0000256" key="8">
    <source>
        <dbReference type="ARBA" id="ARBA00023204"/>
    </source>
</evidence>
<dbReference type="GO" id="GO:0006285">
    <property type="term" value="P:base-excision repair, AP site formation"/>
    <property type="evidence" value="ECO:0007669"/>
    <property type="project" value="TreeGrafter"/>
</dbReference>
<dbReference type="NCBIfam" id="TIGR01083">
    <property type="entry name" value="nth"/>
    <property type="match status" value="1"/>
</dbReference>
<proteinExistence type="inferred from homology"/>
<dbReference type="Gene3D" id="1.10.1670.10">
    <property type="entry name" value="Helix-hairpin-Helix base-excision DNA repair enzymes (C-terminal)"/>
    <property type="match status" value="1"/>
</dbReference>
<keyword evidence="4" id="KW-0227">DNA damage</keyword>
<dbReference type="GO" id="GO:0051539">
    <property type="term" value="F:4 iron, 4 sulfur cluster binding"/>
    <property type="evidence" value="ECO:0007669"/>
    <property type="project" value="UniProtKB-KW"/>
</dbReference>
<evidence type="ECO:0000256" key="5">
    <source>
        <dbReference type="ARBA" id="ARBA00022801"/>
    </source>
</evidence>